<dbReference type="Proteomes" id="UP000095431">
    <property type="component" value="Unassembled WGS sequence"/>
</dbReference>
<dbReference type="SUPFAM" id="SSF51182">
    <property type="entry name" value="RmlC-like cupins"/>
    <property type="match status" value="1"/>
</dbReference>
<evidence type="ECO:0000313" key="5">
    <source>
        <dbReference type="EMBL" id="CUN50586.1"/>
    </source>
</evidence>
<gene>
    <name evidence="5" type="primary">rhaS</name>
    <name evidence="5" type="ORF">ERS852478_00308</name>
</gene>
<evidence type="ECO:0000259" key="4">
    <source>
        <dbReference type="PROSITE" id="PS01124"/>
    </source>
</evidence>
<dbReference type="InterPro" id="IPR003313">
    <property type="entry name" value="AraC-bd"/>
</dbReference>
<protein>
    <submittedName>
        <fullName evidence="5">L-rhamnose operon regulatory protein rhaS</fullName>
    </submittedName>
</protein>
<dbReference type="PANTHER" id="PTHR43280">
    <property type="entry name" value="ARAC-FAMILY TRANSCRIPTIONAL REGULATOR"/>
    <property type="match status" value="1"/>
</dbReference>
<evidence type="ECO:0000256" key="3">
    <source>
        <dbReference type="ARBA" id="ARBA00023163"/>
    </source>
</evidence>
<dbReference type="PROSITE" id="PS01124">
    <property type="entry name" value="HTH_ARAC_FAMILY_2"/>
    <property type="match status" value="1"/>
</dbReference>
<dbReference type="eggNOG" id="COG1917">
    <property type="taxonomic scope" value="Bacteria"/>
</dbReference>
<dbReference type="InterPro" id="IPR020449">
    <property type="entry name" value="Tscrpt_reg_AraC-type_HTH"/>
</dbReference>
<dbReference type="AlphaFoldDB" id="A0A173XHU8"/>
<dbReference type="SUPFAM" id="SSF46689">
    <property type="entry name" value="Homeodomain-like"/>
    <property type="match status" value="1"/>
</dbReference>
<dbReference type="InterPro" id="IPR018060">
    <property type="entry name" value="HTH_AraC"/>
</dbReference>
<name>A0A173XHU8_9FIRM</name>
<dbReference type="InterPro" id="IPR014710">
    <property type="entry name" value="RmlC-like_jellyroll"/>
</dbReference>
<feature type="domain" description="HTH araC/xylS-type" evidence="4">
    <location>
        <begin position="221"/>
        <end position="318"/>
    </location>
</feature>
<dbReference type="Pfam" id="PF02311">
    <property type="entry name" value="AraC_binding"/>
    <property type="match status" value="1"/>
</dbReference>
<dbReference type="PRINTS" id="PR00032">
    <property type="entry name" value="HTHARAC"/>
</dbReference>
<organism evidence="5 6">
    <name type="scientific">Blautia wexlerae</name>
    <dbReference type="NCBI Taxonomy" id="418240"/>
    <lineage>
        <taxon>Bacteria</taxon>
        <taxon>Bacillati</taxon>
        <taxon>Bacillota</taxon>
        <taxon>Clostridia</taxon>
        <taxon>Lachnospirales</taxon>
        <taxon>Lachnospiraceae</taxon>
        <taxon>Blautia</taxon>
    </lineage>
</organism>
<dbReference type="InterPro" id="IPR011051">
    <property type="entry name" value="RmlC_Cupin_sf"/>
</dbReference>
<keyword evidence="3" id="KW-0804">Transcription</keyword>
<reference evidence="5 6" key="1">
    <citation type="submission" date="2015-09" db="EMBL/GenBank/DDBJ databases">
        <authorList>
            <consortium name="Pathogen Informatics"/>
        </authorList>
    </citation>
    <scope>NUCLEOTIDE SEQUENCE [LARGE SCALE GENOMIC DNA]</scope>
    <source>
        <strain evidence="5 6">2789STDY5834863</strain>
    </source>
</reference>
<evidence type="ECO:0000256" key="1">
    <source>
        <dbReference type="ARBA" id="ARBA00023015"/>
    </source>
</evidence>
<keyword evidence="1" id="KW-0805">Transcription regulation</keyword>
<dbReference type="Gene3D" id="2.60.120.10">
    <property type="entry name" value="Jelly Rolls"/>
    <property type="match status" value="1"/>
</dbReference>
<dbReference type="SMART" id="SM00342">
    <property type="entry name" value="HTH_ARAC"/>
    <property type="match status" value="1"/>
</dbReference>
<proteinExistence type="predicted"/>
<dbReference type="InterPro" id="IPR009057">
    <property type="entry name" value="Homeodomain-like_sf"/>
</dbReference>
<dbReference type="RefSeq" id="WP_055199561.1">
    <property type="nucleotide sequence ID" value="NZ_BTHH01000001.1"/>
</dbReference>
<sequence>MQQELLDHLKKITEEEQKILDGRAEVDKEIYTSGRDFIVDSRKMLDEGKLITVRTHTRFVHFPAHRHNFIEVLYVCEGSVTNIIDGKKVVVGKGELLFLNQYTKHELLPAGESDIAINFMILPEFFDVTYSMAGRNNVLADFLVNILRQDEEKGEYLYFRVAEVLQIQNLLENMIYSLVTGKGENNRINQTTMGLIFLYLVDSVQYVEMRVPNQYENMISMTTLDYIEQKYKTATLTELCETLHLPMHVLSKMIKKTTGFNFKELLQRKRLNKSVELMCDTDLAISDIIAAVGYENNSYFHRVFKERYHMTPRAFREENRQQAQVRL</sequence>
<dbReference type="EMBL" id="CYZN01000002">
    <property type="protein sequence ID" value="CUN50586.1"/>
    <property type="molecule type" value="Genomic_DNA"/>
</dbReference>
<dbReference type="Gene3D" id="1.10.10.60">
    <property type="entry name" value="Homeodomain-like"/>
    <property type="match status" value="2"/>
</dbReference>
<evidence type="ECO:0000256" key="2">
    <source>
        <dbReference type="ARBA" id="ARBA00023125"/>
    </source>
</evidence>
<accession>A0A173XHU8</accession>
<dbReference type="PANTHER" id="PTHR43280:SF28">
    <property type="entry name" value="HTH-TYPE TRANSCRIPTIONAL ACTIVATOR RHAS"/>
    <property type="match status" value="1"/>
</dbReference>
<keyword evidence="2" id="KW-0238">DNA-binding</keyword>
<evidence type="ECO:0000313" key="6">
    <source>
        <dbReference type="Proteomes" id="UP000095431"/>
    </source>
</evidence>
<dbReference type="GO" id="GO:0043565">
    <property type="term" value="F:sequence-specific DNA binding"/>
    <property type="evidence" value="ECO:0007669"/>
    <property type="project" value="InterPro"/>
</dbReference>
<dbReference type="GO" id="GO:0003700">
    <property type="term" value="F:DNA-binding transcription factor activity"/>
    <property type="evidence" value="ECO:0007669"/>
    <property type="project" value="InterPro"/>
</dbReference>
<dbReference type="Pfam" id="PF12833">
    <property type="entry name" value="HTH_18"/>
    <property type="match status" value="1"/>
</dbReference>
<dbReference type="eggNOG" id="COG2207">
    <property type="taxonomic scope" value="Bacteria"/>
</dbReference>